<feature type="chain" id="PRO_5020490096" description="MSHA biogenesis protein MshK" evidence="1">
    <location>
        <begin position="25"/>
        <end position="123"/>
    </location>
</feature>
<dbReference type="RefSeq" id="WP_136348745.1">
    <property type="nucleotide sequence ID" value="NZ_SSOC01000005.1"/>
</dbReference>
<dbReference type="OrthoDB" id="9993807at2"/>
<reference evidence="2 3" key="1">
    <citation type="submission" date="2019-04" db="EMBL/GenBank/DDBJ databases">
        <title>Azoarcus nasutitermitis sp. nov. isolated from termite nest.</title>
        <authorList>
            <person name="Lin S.-Y."/>
            <person name="Hameed A."/>
            <person name="Hsu Y.-H."/>
            <person name="Young C.-C."/>
        </authorList>
    </citation>
    <scope>NUCLEOTIDE SEQUENCE [LARGE SCALE GENOMIC DNA]</scope>
    <source>
        <strain evidence="2 3">CC-YHH838</strain>
    </source>
</reference>
<dbReference type="EMBL" id="SSOC01000005">
    <property type="protein sequence ID" value="THF63584.1"/>
    <property type="molecule type" value="Genomic_DNA"/>
</dbReference>
<proteinExistence type="predicted"/>
<gene>
    <name evidence="2" type="ORF">E6C76_13380</name>
</gene>
<evidence type="ECO:0000313" key="2">
    <source>
        <dbReference type="EMBL" id="THF63584.1"/>
    </source>
</evidence>
<keyword evidence="1" id="KW-0732">Signal</keyword>
<comment type="caution">
    <text evidence="2">The sequence shown here is derived from an EMBL/GenBank/DDBJ whole genome shotgun (WGS) entry which is preliminary data.</text>
</comment>
<evidence type="ECO:0000256" key="1">
    <source>
        <dbReference type="SAM" id="SignalP"/>
    </source>
</evidence>
<evidence type="ECO:0008006" key="4">
    <source>
        <dbReference type="Google" id="ProtNLM"/>
    </source>
</evidence>
<protein>
    <recommendedName>
        <fullName evidence="4">MSHA biogenesis protein MshK</fullName>
    </recommendedName>
</protein>
<evidence type="ECO:0000313" key="3">
    <source>
        <dbReference type="Proteomes" id="UP000308430"/>
    </source>
</evidence>
<dbReference type="PROSITE" id="PS51257">
    <property type="entry name" value="PROKAR_LIPOPROTEIN"/>
    <property type="match status" value="1"/>
</dbReference>
<feature type="signal peptide" evidence="1">
    <location>
        <begin position="1"/>
        <end position="24"/>
    </location>
</feature>
<organism evidence="2 3">
    <name type="scientific">Pseudothauera nasutitermitis</name>
    <dbReference type="NCBI Taxonomy" id="2565930"/>
    <lineage>
        <taxon>Bacteria</taxon>
        <taxon>Pseudomonadati</taxon>
        <taxon>Pseudomonadota</taxon>
        <taxon>Betaproteobacteria</taxon>
        <taxon>Rhodocyclales</taxon>
        <taxon>Zoogloeaceae</taxon>
        <taxon>Pseudothauera</taxon>
    </lineage>
</organism>
<dbReference type="AlphaFoldDB" id="A0A4S4AUU9"/>
<name>A0A4S4AUU9_9RHOO</name>
<sequence>MSKRTLPHAPLAALLAACAFGAQAAPEVSDPLRPPALARQAEPAAAPAAAALRLQATRIGRDDRYAVIDGITVRRGERIGDLTVVRIDAAEVTVRDDQDVDRVLRFDAPGLNKRPVGRTGKPQ</sequence>
<accession>A0A4S4AUU9</accession>
<keyword evidence="3" id="KW-1185">Reference proteome</keyword>
<dbReference type="Proteomes" id="UP000308430">
    <property type="component" value="Unassembled WGS sequence"/>
</dbReference>